<reference evidence="2 3" key="1">
    <citation type="submission" date="2021-01" db="EMBL/GenBank/DDBJ databases">
        <title>Identification and Characterization of Corynebacterium sp.</title>
        <authorList>
            <person name="Luo Q."/>
            <person name="Qu P."/>
            <person name="Chen Q."/>
        </authorList>
    </citation>
    <scope>NUCLEOTIDE SEQUENCE [LARGE SCALE GENOMIC DNA]</scope>
    <source>
        <strain evidence="2 3">MC-18</strain>
    </source>
</reference>
<evidence type="ECO:0000256" key="1">
    <source>
        <dbReference type="SAM" id="MobiDB-lite"/>
    </source>
</evidence>
<keyword evidence="3" id="KW-1185">Reference proteome</keyword>
<dbReference type="PANTHER" id="PTHR38133:SF1">
    <property type="entry name" value="SLR1429 PROTEIN"/>
    <property type="match status" value="1"/>
</dbReference>
<dbReference type="EMBL" id="JAEUWV010000003">
    <property type="protein sequence ID" value="MCO6394045.1"/>
    <property type="molecule type" value="Genomic_DNA"/>
</dbReference>
<evidence type="ECO:0000313" key="3">
    <source>
        <dbReference type="Proteomes" id="UP001205920"/>
    </source>
</evidence>
<dbReference type="PANTHER" id="PTHR38133">
    <property type="entry name" value="SLR1429 PROTEIN"/>
    <property type="match status" value="1"/>
</dbReference>
<organism evidence="2 3">
    <name type="scientific">Corynebacterium lipophilum</name>
    <dbReference type="NCBI Taxonomy" id="2804918"/>
    <lineage>
        <taxon>Bacteria</taxon>
        <taxon>Bacillati</taxon>
        <taxon>Actinomycetota</taxon>
        <taxon>Actinomycetes</taxon>
        <taxon>Mycobacteriales</taxon>
        <taxon>Corynebacteriaceae</taxon>
        <taxon>Corynebacterium</taxon>
    </lineage>
</organism>
<evidence type="ECO:0000313" key="2">
    <source>
        <dbReference type="EMBL" id="MCO6394045.1"/>
    </source>
</evidence>
<protein>
    <recommendedName>
        <fullName evidence="4">SWIM-type domain-containing protein</fullName>
    </recommendedName>
</protein>
<comment type="caution">
    <text evidence="2">The sequence shown here is derived from an EMBL/GenBank/DDBJ whole genome shotgun (WGS) entry which is preliminary data.</text>
</comment>
<feature type="region of interest" description="Disordered" evidence="1">
    <location>
        <begin position="15"/>
        <end position="36"/>
    </location>
</feature>
<feature type="compositionally biased region" description="Basic and acidic residues" evidence="1">
    <location>
        <begin position="21"/>
        <end position="36"/>
    </location>
</feature>
<gene>
    <name evidence="2" type="ORF">JMN37_03450</name>
</gene>
<dbReference type="AlphaFoldDB" id="A0AAW5HRR5"/>
<accession>A0AAW5HRR5</accession>
<name>A0AAW5HRR5_9CORY</name>
<sequence>MSTQRPHEDNVIYANFGARRRSPEQKQAKQAAETRSRYGDVPATWNAAGGRIWEAVVRYSDAGRIKRGIAYANGGHVAELYPRLGGIDAVVTGSQIEPFHTVIELPRRTAADIGGLLSDIAHDSAALMKARNGLYTDEALDTLIANGPEEFRLHCSCPDPVVACKHIVAVGYQAAQRMSEHHEFILQLRDSSIARLTGMAPPTVQYEAAQPDAPGEVPSPGPRPEADFWEGGTLPDLPTPQVAPMIEDSDITMLHKAMQTISFTNIDQLRAVSDIEDLFYAMTETED</sequence>
<dbReference type="Proteomes" id="UP001205920">
    <property type="component" value="Unassembled WGS sequence"/>
</dbReference>
<dbReference type="RefSeq" id="WP_252931039.1">
    <property type="nucleotide sequence ID" value="NZ_JAEUWV010000003.1"/>
</dbReference>
<proteinExistence type="predicted"/>
<evidence type="ECO:0008006" key="4">
    <source>
        <dbReference type="Google" id="ProtNLM"/>
    </source>
</evidence>